<feature type="domain" description="Fe/B12 periplasmic-binding" evidence="1">
    <location>
        <begin position="40"/>
        <end position="299"/>
    </location>
</feature>
<dbReference type="PANTHER" id="PTHR30535:SF34">
    <property type="entry name" value="MOLYBDATE-BINDING PROTEIN MOLA"/>
    <property type="match status" value="1"/>
</dbReference>
<dbReference type="Pfam" id="PF01497">
    <property type="entry name" value="Peripla_BP_2"/>
    <property type="match status" value="1"/>
</dbReference>
<evidence type="ECO:0000259" key="1">
    <source>
        <dbReference type="PROSITE" id="PS50983"/>
    </source>
</evidence>
<protein>
    <submittedName>
        <fullName evidence="2">Putative ABC-type iron(III)-siderophore transport system, periplasmic component fused to N-terminal uncharacterized domain</fullName>
    </submittedName>
</protein>
<dbReference type="KEGG" id="bana:BARAN1_0606"/>
<accession>A0A2X3L1H0</accession>
<evidence type="ECO:0000313" key="2">
    <source>
        <dbReference type="EMBL" id="SQD92630.1"/>
    </source>
</evidence>
<dbReference type="InterPro" id="IPR050902">
    <property type="entry name" value="ABC_Transporter_SBP"/>
</dbReference>
<gene>
    <name evidence="2" type="ORF">BARAN1_0606</name>
</gene>
<dbReference type="Gene3D" id="1.20.58.2180">
    <property type="match status" value="1"/>
</dbReference>
<dbReference type="OrthoDB" id="9787830at2"/>
<keyword evidence="3" id="KW-1185">Reference proteome</keyword>
<organism evidence="2 3">
    <name type="scientific">Candidatus Bipolaricaulis anaerobius</name>
    <dbReference type="NCBI Taxonomy" id="2026885"/>
    <lineage>
        <taxon>Bacteria</taxon>
        <taxon>Candidatus Bipolaricaulota</taxon>
        <taxon>Candidatus Bipolaricaulia</taxon>
        <taxon>Candidatus Bipolaricaulales</taxon>
        <taxon>Candidatus Bipolaricaulaceae</taxon>
        <taxon>Candidatus Bipolaricaulis</taxon>
    </lineage>
</organism>
<dbReference type="EMBL" id="LS483254">
    <property type="protein sequence ID" value="SQD92630.1"/>
    <property type="molecule type" value="Genomic_DNA"/>
</dbReference>
<dbReference type="InterPro" id="IPR002491">
    <property type="entry name" value="ABC_transptr_periplasmic_BD"/>
</dbReference>
<dbReference type="Gene3D" id="3.40.50.1980">
    <property type="entry name" value="Nitrogenase molybdenum iron protein domain"/>
    <property type="match status" value="2"/>
</dbReference>
<dbReference type="Proteomes" id="UP000249818">
    <property type="component" value="Chromosome BARAN1"/>
</dbReference>
<proteinExistence type="predicted"/>
<name>A0A2X3L1H0_9BACT</name>
<dbReference type="AlphaFoldDB" id="A0A2X3L1H0"/>
<dbReference type="PROSITE" id="PS50983">
    <property type="entry name" value="FE_B12_PBP"/>
    <property type="match status" value="1"/>
</dbReference>
<dbReference type="PANTHER" id="PTHR30535">
    <property type="entry name" value="VITAMIN B12-BINDING PROTEIN"/>
    <property type="match status" value="1"/>
</dbReference>
<sequence length="331" mass="34873">MKAFGVGFMIVVLAVGGWAQGLTVVDQAGRTVEIPAVPTRVASAFAVATAYVYSLGAGDLVVGARYLGIPDSPIARGVMARIDPQWEGKGFPGDVTVETIVALKADLVVAGVRHQKLAELLGDVGIPTVLYAAETFDAVRAATELTGKILGREEAAARLVALFDEVVAEVASAVPADEGGPRVLFVGTEPLRVAAAGMYQAQQIALAGGRTAAEDLAGTSWQNVSPEQFLLWNPDVIVIASYGTAVPADYLGDPVFQGITAVQTGRVYKMPQLLFAWDNPIPESVLGIVWLAELLHPGTLPLTLGEYAARLYRDFYGVELTEEELASIIGP</sequence>
<reference evidence="3" key="1">
    <citation type="submission" date="2018-05" db="EMBL/GenBank/DDBJ databases">
        <authorList>
            <person name="Hao L."/>
        </authorList>
    </citation>
    <scope>NUCLEOTIDE SEQUENCE [LARGE SCALE GENOMIC DNA]</scope>
</reference>
<evidence type="ECO:0000313" key="3">
    <source>
        <dbReference type="Proteomes" id="UP000249818"/>
    </source>
</evidence>
<dbReference type="RefSeq" id="WP_122030822.1">
    <property type="nucleotide sequence ID" value="NZ_LS483254.1"/>
</dbReference>
<dbReference type="SUPFAM" id="SSF53807">
    <property type="entry name" value="Helical backbone' metal receptor"/>
    <property type="match status" value="1"/>
</dbReference>